<sequence>MNEKAEDKVDVSYYNVFYTVAYSHLLRPMKRSLYWPKIDLSDILPPKARRMPDIRKKHRRREQGEDGAGSKLSKKGVLMRCSQCLKAGDNKGTCKVTAEEITDIQKTAAEAKKAQSEASRAHATQNSYTAEGKKGNKSKKETYMASQLMENHISREVGADKLRPRNVEVLLHHLHCLHLV</sequence>
<organism evidence="2 3">
    <name type="scientific">Heracleum sosnowskyi</name>
    <dbReference type="NCBI Taxonomy" id="360622"/>
    <lineage>
        <taxon>Eukaryota</taxon>
        <taxon>Viridiplantae</taxon>
        <taxon>Streptophyta</taxon>
        <taxon>Embryophyta</taxon>
        <taxon>Tracheophyta</taxon>
        <taxon>Spermatophyta</taxon>
        <taxon>Magnoliopsida</taxon>
        <taxon>eudicotyledons</taxon>
        <taxon>Gunneridae</taxon>
        <taxon>Pentapetalae</taxon>
        <taxon>asterids</taxon>
        <taxon>campanulids</taxon>
        <taxon>Apiales</taxon>
        <taxon>Apiaceae</taxon>
        <taxon>Apioideae</taxon>
        <taxon>apioid superclade</taxon>
        <taxon>Tordylieae</taxon>
        <taxon>Tordyliinae</taxon>
        <taxon>Heracleum</taxon>
    </lineage>
</organism>
<accession>A0AAD8IXU4</accession>
<name>A0AAD8IXU4_9APIA</name>
<protein>
    <submittedName>
        <fullName evidence="2">Uncharacterized protein</fullName>
    </submittedName>
</protein>
<feature type="region of interest" description="Disordered" evidence="1">
    <location>
        <begin position="113"/>
        <end position="139"/>
    </location>
</feature>
<comment type="caution">
    <text evidence="2">The sequence shown here is derived from an EMBL/GenBank/DDBJ whole genome shotgun (WGS) entry which is preliminary data.</text>
</comment>
<gene>
    <name evidence="2" type="ORF">POM88_013036</name>
</gene>
<evidence type="ECO:0000313" key="3">
    <source>
        <dbReference type="Proteomes" id="UP001237642"/>
    </source>
</evidence>
<evidence type="ECO:0000256" key="1">
    <source>
        <dbReference type="SAM" id="MobiDB-lite"/>
    </source>
</evidence>
<dbReference type="Proteomes" id="UP001237642">
    <property type="component" value="Unassembled WGS sequence"/>
</dbReference>
<dbReference type="AlphaFoldDB" id="A0AAD8IXU4"/>
<evidence type="ECO:0000313" key="2">
    <source>
        <dbReference type="EMBL" id="KAK1393980.1"/>
    </source>
</evidence>
<reference evidence="2" key="1">
    <citation type="submission" date="2023-02" db="EMBL/GenBank/DDBJ databases">
        <title>Genome of toxic invasive species Heracleum sosnowskyi carries increased number of genes despite the absence of recent whole-genome duplications.</title>
        <authorList>
            <person name="Schelkunov M."/>
            <person name="Shtratnikova V."/>
            <person name="Makarenko M."/>
            <person name="Klepikova A."/>
            <person name="Omelchenko D."/>
            <person name="Novikova G."/>
            <person name="Obukhova E."/>
            <person name="Bogdanov V."/>
            <person name="Penin A."/>
            <person name="Logacheva M."/>
        </authorList>
    </citation>
    <scope>NUCLEOTIDE SEQUENCE</scope>
    <source>
        <strain evidence="2">Hsosn_3</strain>
        <tissue evidence="2">Leaf</tissue>
    </source>
</reference>
<feature type="region of interest" description="Disordered" evidence="1">
    <location>
        <begin position="49"/>
        <end position="72"/>
    </location>
</feature>
<reference evidence="2" key="2">
    <citation type="submission" date="2023-05" db="EMBL/GenBank/DDBJ databases">
        <authorList>
            <person name="Schelkunov M.I."/>
        </authorList>
    </citation>
    <scope>NUCLEOTIDE SEQUENCE</scope>
    <source>
        <strain evidence="2">Hsosn_3</strain>
        <tissue evidence="2">Leaf</tissue>
    </source>
</reference>
<proteinExistence type="predicted"/>
<dbReference type="EMBL" id="JAUIZM010000003">
    <property type="protein sequence ID" value="KAK1393980.1"/>
    <property type="molecule type" value="Genomic_DNA"/>
</dbReference>
<keyword evidence="3" id="KW-1185">Reference proteome</keyword>